<feature type="region of interest" description="Disordered" evidence="1">
    <location>
        <begin position="313"/>
        <end position="401"/>
    </location>
</feature>
<dbReference type="OMA" id="QYFSAYH"/>
<dbReference type="FunCoup" id="G0M9B9">
    <property type="interactions" value="1051"/>
</dbReference>
<dbReference type="Proteomes" id="UP000008068">
    <property type="component" value="Unassembled WGS sequence"/>
</dbReference>
<dbReference type="Gene3D" id="3.30.710.10">
    <property type="entry name" value="Potassium Channel Kv1.1, Chain A"/>
    <property type="match status" value="1"/>
</dbReference>
<dbReference type="InterPro" id="IPR000210">
    <property type="entry name" value="BTB/POZ_dom"/>
</dbReference>
<dbReference type="AlphaFoldDB" id="G0M9B9"/>
<dbReference type="OrthoDB" id="5855062at2759"/>
<dbReference type="STRING" id="135651.G0M9B9"/>
<reference evidence="4" key="1">
    <citation type="submission" date="2011-07" db="EMBL/GenBank/DDBJ databases">
        <authorList>
            <consortium name="Caenorhabditis brenneri Sequencing and Analysis Consortium"/>
            <person name="Wilson R.K."/>
        </authorList>
    </citation>
    <scope>NUCLEOTIDE SEQUENCE [LARGE SCALE GENOMIC DNA]</scope>
    <source>
        <strain evidence="4">PB2801</strain>
    </source>
</reference>
<feature type="domain" description="BTB" evidence="2">
    <location>
        <begin position="153"/>
        <end position="219"/>
    </location>
</feature>
<proteinExistence type="predicted"/>
<evidence type="ECO:0000313" key="3">
    <source>
        <dbReference type="EMBL" id="EGT30795.1"/>
    </source>
</evidence>
<evidence type="ECO:0000259" key="2">
    <source>
        <dbReference type="PROSITE" id="PS50097"/>
    </source>
</evidence>
<dbReference type="Pfam" id="PF00651">
    <property type="entry name" value="BTB"/>
    <property type="match status" value="1"/>
</dbReference>
<name>G0M9B9_CAEBE</name>
<protein>
    <recommendedName>
        <fullName evidence="2">BTB domain-containing protein</fullName>
    </recommendedName>
</protein>
<feature type="compositionally biased region" description="Acidic residues" evidence="1">
    <location>
        <begin position="366"/>
        <end position="390"/>
    </location>
</feature>
<dbReference type="HOGENOM" id="CLU_704454_0_0_1"/>
<dbReference type="eggNOG" id="KOG3627">
    <property type="taxonomic scope" value="Eukaryota"/>
</dbReference>
<dbReference type="InterPro" id="IPR011333">
    <property type="entry name" value="SKP1/BTB/POZ_sf"/>
</dbReference>
<dbReference type="PROSITE" id="PS50097">
    <property type="entry name" value="BTB"/>
    <property type="match status" value="1"/>
</dbReference>
<accession>G0M9B9</accession>
<dbReference type="PANTHER" id="PTHR47022:SF2">
    <property type="entry name" value="BTB DOMAIN-CONTAINING PROTEIN"/>
    <property type="match status" value="1"/>
</dbReference>
<keyword evidence="4" id="KW-1185">Reference proteome</keyword>
<dbReference type="InParanoid" id="G0M9B9"/>
<sequence>MGRQKQKHVVKETNHKKTRLIEIEIDNPFTFTESVKTADANELHSWVTHFYRGTVLDEEFLVFDIYHHSHIKSYNFEFVIDVRISDKPVHVIGAHFQHRKTCMSCPPFLRWADFINPENNYIVDGKAKFQIYIADRPKKYPKIPNAVHYPGDRTVELSVGKMKFYVNDKLLAFTSKYFERELERGTLNEEDPFVIDDVNVPDFQLFLDLVYNPKQYFTGYQAKDILELAQRFESVEIMQSCQNVLLEDLNENKLSTKEKIKLTEQYDLEVVRELFNPDKMPRPKCRPRFMKPEVPLTDDELLRVHQVCDLHRAGRERRPSCSEPLPLPPIPISPPSSPSISPPPSINSLSPFALPRMEDEVIVLGDTDDEEEEEEEEEVTEEEAEEEDFDCSMPSTSSYYG</sequence>
<dbReference type="PANTHER" id="PTHR47022">
    <property type="entry name" value="BTB AND MATH DOMAIN-CONTAINING PROTEIN 36-RELATED"/>
    <property type="match status" value="1"/>
</dbReference>
<evidence type="ECO:0000313" key="4">
    <source>
        <dbReference type="Proteomes" id="UP000008068"/>
    </source>
</evidence>
<gene>
    <name evidence="3" type="ORF">CAEBREN_11824</name>
</gene>
<organism evidence="4">
    <name type="scientific">Caenorhabditis brenneri</name>
    <name type="common">Nematode worm</name>
    <dbReference type="NCBI Taxonomy" id="135651"/>
    <lineage>
        <taxon>Eukaryota</taxon>
        <taxon>Metazoa</taxon>
        <taxon>Ecdysozoa</taxon>
        <taxon>Nematoda</taxon>
        <taxon>Chromadorea</taxon>
        <taxon>Rhabditida</taxon>
        <taxon>Rhabditina</taxon>
        <taxon>Rhabditomorpha</taxon>
        <taxon>Rhabditoidea</taxon>
        <taxon>Rhabditidae</taxon>
        <taxon>Peloderinae</taxon>
        <taxon>Caenorhabditis</taxon>
    </lineage>
</organism>
<dbReference type="SMART" id="SM00225">
    <property type="entry name" value="BTB"/>
    <property type="match status" value="1"/>
</dbReference>
<dbReference type="SUPFAM" id="SSF54695">
    <property type="entry name" value="POZ domain"/>
    <property type="match status" value="1"/>
</dbReference>
<dbReference type="EMBL" id="GL379787">
    <property type="protein sequence ID" value="EGT30795.1"/>
    <property type="molecule type" value="Genomic_DNA"/>
</dbReference>
<evidence type="ECO:0000256" key="1">
    <source>
        <dbReference type="SAM" id="MobiDB-lite"/>
    </source>
</evidence>
<feature type="compositionally biased region" description="Pro residues" evidence="1">
    <location>
        <begin position="325"/>
        <end position="345"/>
    </location>
</feature>